<protein>
    <submittedName>
        <fullName evidence="1">Unannotated protein</fullName>
    </submittedName>
</protein>
<name>A0A6J6ZF05_9ZZZZ</name>
<accession>A0A6J6ZF05</accession>
<evidence type="ECO:0000313" key="1">
    <source>
        <dbReference type="EMBL" id="CAB4820222.1"/>
    </source>
</evidence>
<dbReference type="AlphaFoldDB" id="A0A6J6ZF05"/>
<reference evidence="1" key="1">
    <citation type="submission" date="2020-05" db="EMBL/GenBank/DDBJ databases">
        <authorList>
            <person name="Chiriac C."/>
            <person name="Salcher M."/>
            <person name="Ghai R."/>
            <person name="Kavagutti S V."/>
        </authorList>
    </citation>
    <scope>NUCLEOTIDE SEQUENCE</scope>
</reference>
<proteinExistence type="predicted"/>
<dbReference type="EMBL" id="CAFABK010000002">
    <property type="protein sequence ID" value="CAB4820222.1"/>
    <property type="molecule type" value="Genomic_DNA"/>
</dbReference>
<organism evidence="1">
    <name type="scientific">freshwater metagenome</name>
    <dbReference type="NCBI Taxonomy" id="449393"/>
    <lineage>
        <taxon>unclassified sequences</taxon>
        <taxon>metagenomes</taxon>
        <taxon>ecological metagenomes</taxon>
    </lineage>
</organism>
<gene>
    <name evidence="1" type="ORF">UFOPK3204_00110</name>
</gene>
<sequence length="104" mass="10241">MVAVGDEVTDGESLAAEVALAIGVALDTGVGSRVPRPGEADGTGAAGSPAISAAAVVAHMDAATTAATQVSATVRRVEPLAMSGIPDRFICAYESDATCDLEVP</sequence>